<dbReference type="PANTHER" id="PTHR30548:SF1">
    <property type="entry name" value="DEHYDRATASE SUBUNIT MJ0007-RELATED"/>
    <property type="match status" value="1"/>
</dbReference>
<dbReference type="AlphaFoldDB" id="A0A841HLQ6"/>
<evidence type="ECO:0000256" key="2">
    <source>
        <dbReference type="SAM" id="MobiDB-lite"/>
    </source>
</evidence>
<comment type="caution">
    <text evidence="3">The sequence shown here is derived from an EMBL/GenBank/DDBJ whole genome shotgun (WGS) entry which is preliminary data.</text>
</comment>
<proteinExistence type="inferred from homology"/>
<organism evidence="3 4">
    <name type="scientific">Povalibacter uvarum</name>
    <dbReference type="NCBI Taxonomy" id="732238"/>
    <lineage>
        <taxon>Bacteria</taxon>
        <taxon>Pseudomonadati</taxon>
        <taxon>Pseudomonadota</taxon>
        <taxon>Gammaproteobacteria</taxon>
        <taxon>Steroidobacterales</taxon>
        <taxon>Steroidobacteraceae</taxon>
        <taxon>Povalibacter</taxon>
    </lineage>
</organism>
<dbReference type="InterPro" id="IPR010327">
    <property type="entry name" value="FldB/FldC_alpha/beta"/>
</dbReference>
<accession>A0A841HLQ6</accession>
<protein>
    <submittedName>
        <fullName evidence="3">Benzoyl-CoA reductase/2-hydroxyglutaryl-CoA dehydratase subunit BcrC/BadD/HgdB</fullName>
    </submittedName>
</protein>
<evidence type="ECO:0000256" key="1">
    <source>
        <dbReference type="ARBA" id="ARBA00005806"/>
    </source>
</evidence>
<dbReference type="RefSeq" id="WP_221304186.1">
    <property type="nucleotide sequence ID" value="NZ_JACHHZ010000003.1"/>
</dbReference>
<dbReference type="Pfam" id="PF06050">
    <property type="entry name" value="HGD-D"/>
    <property type="match status" value="2"/>
</dbReference>
<dbReference type="EMBL" id="JACHHZ010000003">
    <property type="protein sequence ID" value="MBB6093806.1"/>
    <property type="molecule type" value="Genomic_DNA"/>
</dbReference>
<reference evidence="3 4" key="1">
    <citation type="submission" date="2020-08" db="EMBL/GenBank/DDBJ databases">
        <title>Genomic Encyclopedia of Type Strains, Phase IV (KMG-IV): sequencing the most valuable type-strain genomes for metagenomic binning, comparative biology and taxonomic classification.</title>
        <authorList>
            <person name="Goeker M."/>
        </authorList>
    </citation>
    <scope>NUCLEOTIDE SEQUENCE [LARGE SCALE GENOMIC DNA]</scope>
    <source>
        <strain evidence="3 4">DSM 26723</strain>
    </source>
</reference>
<evidence type="ECO:0000313" key="4">
    <source>
        <dbReference type="Proteomes" id="UP000588068"/>
    </source>
</evidence>
<sequence>MVQEILQRFIDAYRQPGEVADGQRLTGRRIARVLGVDVPHEVIAAAGFVPIRLAADRAMATPRADALMGTTELSPRSRSLLEALLQVPASDLIVISHAEAQFPQLFAILREAASLNEAPMGPVQFLDLKHLPRASTERYNRLRLGEWRTSLDRFSGSASGDDALRQALSEADEHRQQLKHVMTLRAGECRLNGAEALAIIGSAAILPEAEHLELLRQLISRSSALSVRTGRRVFVTGSSHEDSSIYERLESCGLLVVGEDHDWGDPWYVRDVTHTGDPLSTLVSPTRHVPMVGQSVTQRTRSLSTGIARVRPELVVHVCMPGDEAAPWDTNTVRSACDRAGVPLLVLEPSHFDGEGALQAEVRRFLEPKRQDVKPGPHLQSASAKKSSPATGERSRKSLQSVAAFGDYQRTWFADLRRRVDAGEPLAVVNANAPQEILRALDIPFVVNQWWASIVAAKQQSRRYLDLLRERGFPVEIDAYSSQGLAAVFDADPEDAPWGGLPTPTFLQAINGTDGAARLFEAWAQASGAELFLFERTIDARWSLFQRWWESLPTQWNEVLEPERLDLLVAEMRELIANLERRTGRTFSHGKFAHVMTLVNEQEEYYRRTRDLIARTVPAPAGIADTMPATMTPQWHRGTEWARDAARAFYEEVAGRVQRGEAACANERVRLMWVGRGMWSEMGFYQRWEASHGAVFVWSMYLALAADGYIRTFDGGRDPLRALAARVVTMGDELRMPTWAAAWHVNEARTHSVDGAVALADADPFVLRALEQSGIPVLALPLDNFNKEGADRDAIERSVTQFIEGPVEARARMRAAAG</sequence>
<dbReference type="Proteomes" id="UP000588068">
    <property type="component" value="Unassembled WGS sequence"/>
</dbReference>
<comment type="similarity">
    <text evidence="1">Belongs to the FldB/FldC dehydratase alpha/beta subunit family.</text>
</comment>
<feature type="region of interest" description="Disordered" evidence="2">
    <location>
        <begin position="370"/>
        <end position="398"/>
    </location>
</feature>
<dbReference type="Gene3D" id="3.40.50.11900">
    <property type="match status" value="1"/>
</dbReference>
<gene>
    <name evidence="3" type="ORF">HNQ60_002687</name>
</gene>
<dbReference type="PANTHER" id="PTHR30548">
    <property type="entry name" value="2-HYDROXYGLUTARYL-COA DEHYDRATASE, D-COMPONENT-RELATED"/>
    <property type="match status" value="1"/>
</dbReference>
<feature type="compositionally biased region" description="Polar residues" evidence="2">
    <location>
        <begin position="380"/>
        <end position="390"/>
    </location>
</feature>
<evidence type="ECO:0000313" key="3">
    <source>
        <dbReference type="EMBL" id="MBB6093806.1"/>
    </source>
</evidence>
<keyword evidence="4" id="KW-1185">Reference proteome</keyword>
<name>A0A841HLQ6_9GAMM</name>
<dbReference type="Gene3D" id="3.40.50.11890">
    <property type="match status" value="1"/>
</dbReference>
<dbReference type="Gene3D" id="1.20.1270.370">
    <property type="match status" value="1"/>
</dbReference>